<proteinExistence type="predicted"/>
<protein>
    <submittedName>
        <fullName evidence="1">Uncharacterized protein</fullName>
    </submittedName>
</protein>
<accession>A0A3G4ZSR7</accession>
<organism evidence="1">
    <name type="scientific">Edafosvirus sp</name>
    <dbReference type="NCBI Taxonomy" id="2487765"/>
    <lineage>
        <taxon>Viruses</taxon>
        <taxon>Varidnaviria</taxon>
        <taxon>Bamfordvirae</taxon>
        <taxon>Nucleocytoviricota</taxon>
        <taxon>Megaviricetes</taxon>
        <taxon>Imitervirales</taxon>
        <taxon>Mimiviridae</taxon>
        <taxon>Klosneuvirinae</taxon>
    </lineage>
</organism>
<name>A0A3G4ZSR7_9VIRU</name>
<dbReference type="EMBL" id="MK072068">
    <property type="protein sequence ID" value="AYV77935.1"/>
    <property type="molecule type" value="Genomic_DNA"/>
</dbReference>
<evidence type="ECO:0000313" key="1">
    <source>
        <dbReference type="EMBL" id="AYV77935.1"/>
    </source>
</evidence>
<sequence length="171" mass="19728">MTTSIETKEKTKNNITVNVEHLYVTEYEDSTCIHITCKVLNNEKQFATVNFMYWNDVESQADRASKKSGDYSPGYAYCHPHSIDCGCGNVHTENDGTEIELCITNGEKKFLIYNDFKKYDAINLFNKIHKLYYEGLDQEEIAMCLFEDLCLLIEKKKLVDTAIDNLIKVIK</sequence>
<reference evidence="1" key="1">
    <citation type="submission" date="2018-10" db="EMBL/GenBank/DDBJ databases">
        <title>Hidden diversity of soil giant viruses.</title>
        <authorList>
            <person name="Schulz F."/>
            <person name="Alteio L."/>
            <person name="Goudeau D."/>
            <person name="Ryan E.M."/>
            <person name="Malmstrom R.R."/>
            <person name="Blanchard J."/>
            <person name="Woyke T."/>
        </authorList>
    </citation>
    <scope>NUCLEOTIDE SEQUENCE</scope>
    <source>
        <strain evidence="1">EDV1</strain>
    </source>
</reference>
<gene>
    <name evidence="1" type="ORF">Edafosvirus3_13</name>
</gene>